<comment type="caution">
    <text evidence="5">The sequence shown here is derived from an EMBL/GenBank/DDBJ whole genome shotgun (WGS) entry which is preliminary data.</text>
</comment>
<gene>
    <name evidence="5" type="primary">ackA_27</name>
    <name evidence="5" type="ORF">SDC9_86163</name>
</gene>
<dbReference type="InterPro" id="IPR000890">
    <property type="entry name" value="Aliphatic_acid_kin_short-chain"/>
</dbReference>
<dbReference type="EC" id="2.7.2.1" evidence="5"/>
<dbReference type="GO" id="GO:0005524">
    <property type="term" value="F:ATP binding"/>
    <property type="evidence" value="ECO:0007669"/>
    <property type="project" value="UniProtKB-KW"/>
</dbReference>
<dbReference type="AlphaFoldDB" id="A0A644ZFH1"/>
<dbReference type="Pfam" id="PF00871">
    <property type="entry name" value="Acetate_kinase"/>
    <property type="match status" value="1"/>
</dbReference>
<dbReference type="HAMAP" id="MF_00020">
    <property type="entry name" value="Acetate_kinase"/>
    <property type="match status" value="1"/>
</dbReference>
<dbReference type="EMBL" id="VSSQ01008675">
    <property type="protein sequence ID" value="MPM39529.1"/>
    <property type="molecule type" value="Genomic_DNA"/>
</dbReference>
<keyword evidence="4" id="KW-0067">ATP-binding</keyword>
<keyword evidence="2" id="KW-0547">Nucleotide-binding</keyword>
<evidence type="ECO:0000256" key="2">
    <source>
        <dbReference type="ARBA" id="ARBA00022741"/>
    </source>
</evidence>
<keyword evidence="3 5" id="KW-0418">Kinase</keyword>
<evidence type="ECO:0000256" key="4">
    <source>
        <dbReference type="ARBA" id="ARBA00022840"/>
    </source>
</evidence>
<dbReference type="InterPro" id="IPR004372">
    <property type="entry name" value="Ac/propionate_kinase"/>
</dbReference>
<dbReference type="NCBIfam" id="TIGR00016">
    <property type="entry name" value="ackA"/>
    <property type="match status" value="1"/>
</dbReference>
<evidence type="ECO:0000313" key="5">
    <source>
        <dbReference type="EMBL" id="MPM39529.1"/>
    </source>
</evidence>
<dbReference type="PIRSF" id="PIRSF000722">
    <property type="entry name" value="Acetate_prop_kin"/>
    <property type="match status" value="1"/>
</dbReference>
<dbReference type="SUPFAM" id="SSF53067">
    <property type="entry name" value="Actin-like ATPase domain"/>
    <property type="match status" value="2"/>
</dbReference>
<accession>A0A644ZFH1</accession>
<dbReference type="GO" id="GO:0006083">
    <property type="term" value="P:acetate metabolic process"/>
    <property type="evidence" value="ECO:0007669"/>
    <property type="project" value="TreeGrafter"/>
</dbReference>
<organism evidence="5">
    <name type="scientific">bioreactor metagenome</name>
    <dbReference type="NCBI Taxonomy" id="1076179"/>
    <lineage>
        <taxon>unclassified sequences</taxon>
        <taxon>metagenomes</taxon>
        <taxon>ecological metagenomes</taxon>
    </lineage>
</organism>
<evidence type="ECO:0000256" key="1">
    <source>
        <dbReference type="ARBA" id="ARBA00022679"/>
    </source>
</evidence>
<dbReference type="InterPro" id="IPR043129">
    <property type="entry name" value="ATPase_NBD"/>
</dbReference>
<proteinExistence type="inferred from homology"/>
<dbReference type="Gene3D" id="3.30.420.40">
    <property type="match status" value="2"/>
</dbReference>
<dbReference type="PRINTS" id="PR00471">
    <property type="entry name" value="ACETATEKNASE"/>
</dbReference>
<dbReference type="PANTHER" id="PTHR21060:SF15">
    <property type="entry name" value="ACETATE KINASE-RELATED"/>
    <property type="match status" value="1"/>
</dbReference>
<dbReference type="PANTHER" id="PTHR21060">
    <property type="entry name" value="ACETATE KINASE"/>
    <property type="match status" value="1"/>
</dbReference>
<dbReference type="GO" id="GO:0008776">
    <property type="term" value="F:acetate kinase activity"/>
    <property type="evidence" value="ECO:0007669"/>
    <property type="project" value="UniProtKB-EC"/>
</dbReference>
<evidence type="ECO:0000256" key="3">
    <source>
        <dbReference type="ARBA" id="ARBA00022777"/>
    </source>
</evidence>
<protein>
    <submittedName>
        <fullName evidence="5">Acetate kinase</fullName>
        <ecNumber evidence="5">2.7.2.1</ecNumber>
    </submittedName>
</protein>
<reference evidence="5" key="1">
    <citation type="submission" date="2019-08" db="EMBL/GenBank/DDBJ databases">
        <authorList>
            <person name="Kucharzyk K."/>
            <person name="Murdoch R.W."/>
            <person name="Higgins S."/>
            <person name="Loffler F."/>
        </authorList>
    </citation>
    <scope>NUCLEOTIDE SEQUENCE</scope>
</reference>
<sequence length="394" mass="42495">MKILVCNVGSTSLKYRLFDFSAGETVLSEGKMERVGADLGAWTHSDAGEPAAKQTLPIPDYAFGIRLMLEALQKRAIRSLEEIGCVAFKVVHAKGVTGVQLLNEDVLAAMAAFNTVAPSHNPPYIAAIRQFQKALPETPLVGSFETGFHANMPPEAYLYSIPLEVSKRYAIRRYGFHGASHEYIAGRTAELMGRKDFRLISCHLGGSGSLCAVVNGVSVDTNLGLSLQCGIMHNNRCGDIDPYILVYLIEDCGYTLEQVKTMMNKQSGMLGMSGVSNDLRDVERAAGEGNADAAIAIESYCYQIKKQIGAYAAAMGGVDTIAFTGGIGENSALVRSRSLRGLAYMGVLLDERKNESAVCDCELTAPGGSVRLFAIAANEELVVAKKAKEYLERR</sequence>
<keyword evidence="1 5" id="KW-0808">Transferase</keyword>
<name>A0A644ZFH1_9ZZZZ</name>